<feature type="domain" description="Ig-like" evidence="1">
    <location>
        <begin position="81"/>
        <end position="124"/>
    </location>
</feature>
<evidence type="ECO:0000313" key="2">
    <source>
        <dbReference type="EMBL" id="KFD69696.1"/>
    </source>
</evidence>
<protein>
    <recommendedName>
        <fullName evidence="1">Ig-like domain-containing protein</fullName>
    </recommendedName>
</protein>
<dbReference type="PROSITE" id="PS50835">
    <property type="entry name" value="IG_LIKE"/>
    <property type="match status" value="1"/>
</dbReference>
<gene>
    <name evidence="2" type="ORF">M514_18081</name>
</gene>
<dbReference type="AlphaFoldDB" id="A0A085NJQ0"/>
<dbReference type="EMBL" id="KL367493">
    <property type="protein sequence ID" value="KFD69696.1"/>
    <property type="molecule type" value="Genomic_DNA"/>
</dbReference>
<dbReference type="InterPro" id="IPR007110">
    <property type="entry name" value="Ig-like_dom"/>
</dbReference>
<dbReference type="Proteomes" id="UP000030758">
    <property type="component" value="Unassembled WGS sequence"/>
</dbReference>
<sequence>MILISAITVESNSYRDQDAVETRIQWLKAKINWPKFLLTTWGMLLRHCDLRCRTDRLAVRRDHLNYLDIRQVFALSLWLVPMLAAKGQPGDQTEIVVFKGRNASLPCTITPSNTQFVLEWVKSGYGPIYTLLSPQGEHHHAFGYDKFQQPVSADCCEKEICVRRESASPMLSSRNSFQGIINIFTETKWTDPNVPNLTISYLWCKH</sequence>
<name>A0A085NJQ0_9BILA</name>
<reference evidence="2" key="1">
    <citation type="journal article" date="2014" name="Nat. Genet.">
        <title>Genome and transcriptome of the porcine whipworm Trichuris suis.</title>
        <authorList>
            <person name="Jex A.R."/>
            <person name="Nejsum P."/>
            <person name="Schwarz E.M."/>
            <person name="Hu L."/>
            <person name="Young N.D."/>
            <person name="Hall R.S."/>
            <person name="Korhonen P.K."/>
            <person name="Liao S."/>
            <person name="Thamsborg S."/>
            <person name="Xia J."/>
            <person name="Xu P."/>
            <person name="Wang S."/>
            <person name="Scheerlinck J.P."/>
            <person name="Hofmann A."/>
            <person name="Sternberg P.W."/>
            <person name="Wang J."/>
            <person name="Gasser R.B."/>
        </authorList>
    </citation>
    <scope>NUCLEOTIDE SEQUENCE [LARGE SCALE GENOMIC DNA]</scope>
    <source>
        <strain evidence="2">DCEP-RM93F</strain>
    </source>
</reference>
<evidence type="ECO:0000259" key="1">
    <source>
        <dbReference type="PROSITE" id="PS50835"/>
    </source>
</evidence>
<accession>A0A085NJQ0</accession>
<proteinExistence type="predicted"/>
<organism evidence="2">
    <name type="scientific">Trichuris suis</name>
    <name type="common">pig whipworm</name>
    <dbReference type="NCBI Taxonomy" id="68888"/>
    <lineage>
        <taxon>Eukaryota</taxon>
        <taxon>Metazoa</taxon>
        <taxon>Ecdysozoa</taxon>
        <taxon>Nematoda</taxon>
        <taxon>Enoplea</taxon>
        <taxon>Dorylaimia</taxon>
        <taxon>Trichinellida</taxon>
        <taxon>Trichuridae</taxon>
        <taxon>Trichuris</taxon>
    </lineage>
</organism>